<reference evidence="1" key="2">
    <citation type="journal article" date="2023" name="IMA Fungus">
        <title>Comparative genomic study of the Penicillium genus elucidates a diverse pangenome and 15 lateral gene transfer events.</title>
        <authorList>
            <person name="Petersen C."/>
            <person name="Sorensen T."/>
            <person name="Nielsen M.R."/>
            <person name="Sondergaard T.E."/>
            <person name="Sorensen J.L."/>
            <person name="Fitzpatrick D.A."/>
            <person name="Frisvad J.C."/>
            <person name="Nielsen K.L."/>
        </authorList>
    </citation>
    <scope>NUCLEOTIDE SEQUENCE</scope>
    <source>
        <strain evidence="1">IBT 29495</strain>
    </source>
</reference>
<sequence>MLSWQLASLMMAHSPKMTITFGGSIVCCGELTLESIFEAPLLFCLSLRLTTNFPSSILSVPIFLLARIRPSSIFDLVRAAAGEFRVLSTSEALNGGSRTLHTPAFDRRQIVDDNATFGVGQQKAHCLHFLILYGDWSTSQLILACSRPNRPMETVSWDPANPPRHAQTPSTVAHMPTTGALEMSNLSLACIIWRQLLTGSGPPAARIRHGAAWCDGLGDQKNVRSGGSHGELNNVCGVGHDSLHCKSHIGPHQAIVFGYIW</sequence>
<name>A0A9W9XZX2_9EURO</name>
<accession>A0A9W9XZX2</accession>
<protein>
    <submittedName>
        <fullName evidence="1">Uncharacterized protein</fullName>
    </submittedName>
</protein>
<organism evidence="1 2">
    <name type="scientific">Penicillium fimorum</name>
    <dbReference type="NCBI Taxonomy" id="1882269"/>
    <lineage>
        <taxon>Eukaryota</taxon>
        <taxon>Fungi</taxon>
        <taxon>Dikarya</taxon>
        <taxon>Ascomycota</taxon>
        <taxon>Pezizomycotina</taxon>
        <taxon>Eurotiomycetes</taxon>
        <taxon>Eurotiomycetidae</taxon>
        <taxon>Eurotiales</taxon>
        <taxon>Aspergillaceae</taxon>
        <taxon>Penicillium</taxon>
    </lineage>
</organism>
<evidence type="ECO:0000313" key="2">
    <source>
        <dbReference type="Proteomes" id="UP001149954"/>
    </source>
</evidence>
<dbReference type="OrthoDB" id="4366235at2759"/>
<keyword evidence="2" id="KW-1185">Reference proteome</keyword>
<comment type="caution">
    <text evidence="1">The sequence shown here is derived from an EMBL/GenBank/DDBJ whole genome shotgun (WGS) entry which is preliminary data.</text>
</comment>
<dbReference type="AlphaFoldDB" id="A0A9W9XZX2"/>
<reference evidence="1" key="1">
    <citation type="submission" date="2022-12" db="EMBL/GenBank/DDBJ databases">
        <authorList>
            <person name="Petersen C."/>
        </authorList>
    </citation>
    <scope>NUCLEOTIDE SEQUENCE</scope>
    <source>
        <strain evidence="1">IBT 29495</strain>
    </source>
</reference>
<evidence type="ECO:0000313" key="1">
    <source>
        <dbReference type="EMBL" id="KAJ5513293.1"/>
    </source>
</evidence>
<proteinExistence type="predicted"/>
<dbReference type="EMBL" id="JAPWDS010000002">
    <property type="protein sequence ID" value="KAJ5513293.1"/>
    <property type="molecule type" value="Genomic_DNA"/>
</dbReference>
<gene>
    <name evidence="1" type="ORF">N7463_002845</name>
</gene>
<dbReference type="Proteomes" id="UP001149954">
    <property type="component" value="Unassembled WGS sequence"/>
</dbReference>